<evidence type="ECO:0000313" key="2">
    <source>
        <dbReference type="EMBL" id="KND98718.1"/>
    </source>
</evidence>
<gene>
    <name evidence="2" type="ORF">QG37_04623</name>
</gene>
<dbReference type="AlphaFoldDB" id="A0A0L0NXK8"/>
<name>A0A0L0NXK8_CANAR</name>
<evidence type="ECO:0000313" key="3">
    <source>
        <dbReference type="Proteomes" id="UP000037122"/>
    </source>
</evidence>
<dbReference type="VEuPathDB" id="FungiDB:QG37_04623"/>
<feature type="compositionally biased region" description="Basic and acidic residues" evidence="1">
    <location>
        <begin position="31"/>
        <end position="41"/>
    </location>
</feature>
<accession>A0A0L0NXK8</accession>
<feature type="compositionally biased region" description="Basic residues" evidence="1">
    <location>
        <begin position="45"/>
        <end position="54"/>
    </location>
</feature>
<dbReference type="EMBL" id="LGST01000031">
    <property type="protein sequence ID" value="KND98718.1"/>
    <property type="molecule type" value="Genomic_DNA"/>
</dbReference>
<organism evidence="2 3">
    <name type="scientific">Candidozyma auris</name>
    <name type="common">Yeast</name>
    <name type="synonym">Candida auris</name>
    <dbReference type="NCBI Taxonomy" id="498019"/>
    <lineage>
        <taxon>Eukaryota</taxon>
        <taxon>Fungi</taxon>
        <taxon>Dikarya</taxon>
        <taxon>Ascomycota</taxon>
        <taxon>Saccharomycotina</taxon>
        <taxon>Pichiomycetes</taxon>
        <taxon>Metschnikowiaceae</taxon>
        <taxon>Candidozyma</taxon>
    </lineage>
</organism>
<feature type="region of interest" description="Disordered" evidence="1">
    <location>
        <begin position="31"/>
        <end position="54"/>
    </location>
</feature>
<sequence length="54" mass="5856">MEGLPATIAGGLTIRKALVGQSILISRLELEKESFHPREQGGKNGSKRSKVKTH</sequence>
<dbReference type="Proteomes" id="UP000037122">
    <property type="component" value="Unassembled WGS sequence"/>
</dbReference>
<protein>
    <submittedName>
        <fullName evidence="2">Uncharacterized protein</fullName>
    </submittedName>
</protein>
<comment type="caution">
    <text evidence="2">The sequence shown here is derived from an EMBL/GenBank/DDBJ whole genome shotgun (WGS) entry which is preliminary data.</text>
</comment>
<evidence type="ECO:0000256" key="1">
    <source>
        <dbReference type="SAM" id="MobiDB-lite"/>
    </source>
</evidence>
<reference evidence="3" key="1">
    <citation type="journal article" date="2015" name="BMC Genomics">
        <title>Draft genome of a commonly misdiagnosed multidrug resistant pathogen Candida auris.</title>
        <authorList>
            <person name="Chatterjee S."/>
            <person name="Alampalli S.V."/>
            <person name="Nageshan R.K."/>
            <person name="Chettiar S.T."/>
            <person name="Joshi S."/>
            <person name="Tatu U.S."/>
        </authorList>
    </citation>
    <scope>NUCLEOTIDE SEQUENCE [LARGE SCALE GENOMIC DNA]</scope>
    <source>
        <strain evidence="3">6684</strain>
    </source>
</reference>
<proteinExistence type="predicted"/>